<sequence length="304" mass="34133">MAPVTRLQAKAAASKRHATSRPLNNRISHSLNNAAFRFMDLPGELRNLVYKFVIDDVTRYLDGPIVPDPIRLGKCTHPYPSRLERRYVVPQKFSPHEMERMGKMKGKQARKDLAACRLGDVCHAVRNEFVPLLWAAQHFGICTCAFKTIATDGTPRPLLAGNIKHLVFHSHWESPAPYCDTVSAEVRRLAHFLATIQFNKGRLTLCGDERVTNAIYEGLCNVSWALDQGYIQLDAIGRAVKTCKETLQATMPKSPSAPTIVNFFLVRATFTPELTYREADSDSVGNQVDLIIVWIVGMSHERAF</sequence>
<comment type="caution">
    <text evidence="2">The sequence shown here is derived from an EMBL/GenBank/DDBJ whole genome shotgun (WGS) entry which is preliminary data.</text>
</comment>
<accession>A0A8H4IZT4</accession>
<dbReference type="EMBL" id="WWBZ02000013">
    <property type="protein sequence ID" value="KAF4310640.1"/>
    <property type="molecule type" value="Genomic_DNA"/>
</dbReference>
<protein>
    <submittedName>
        <fullName evidence="2">Uncharacterized protein</fullName>
    </submittedName>
</protein>
<dbReference type="Proteomes" id="UP000572817">
    <property type="component" value="Unassembled WGS sequence"/>
</dbReference>
<gene>
    <name evidence="2" type="ORF">GTA08_BOTSDO13784</name>
</gene>
<evidence type="ECO:0000256" key="1">
    <source>
        <dbReference type="SAM" id="MobiDB-lite"/>
    </source>
</evidence>
<proteinExistence type="predicted"/>
<keyword evidence="3" id="KW-1185">Reference proteome</keyword>
<dbReference type="AlphaFoldDB" id="A0A8H4IZT4"/>
<name>A0A8H4IZT4_9PEZI</name>
<evidence type="ECO:0000313" key="2">
    <source>
        <dbReference type="EMBL" id="KAF4310640.1"/>
    </source>
</evidence>
<evidence type="ECO:0000313" key="3">
    <source>
        <dbReference type="Proteomes" id="UP000572817"/>
    </source>
</evidence>
<organism evidence="2 3">
    <name type="scientific">Botryosphaeria dothidea</name>
    <dbReference type="NCBI Taxonomy" id="55169"/>
    <lineage>
        <taxon>Eukaryota</taxon>
        <taxon>Fungi</taxon>
        <taxon>Dikarya</taxon>
        <taxon>Ascomycota</taxon>
        <taxon>Pezizomycotina</taxon>
        <taxon>Dothideomycetes</taxon>
        <taxon>Dothideomycetes incertae sedis</taxon>
        <taxon>Botryosphaeriales</taxon>
        <taxon>Botryosphaeriaceae</taxon>
        <taxon>Botryosphaeria</taxon>
    </lineage>
</organism>
<dbReference type="OrthoDB" id="3801343at2759"/>
<reference evidence="2" key="1">
    <citation type="submission" date="2020-04" db="EMBL/GenBank/DDBJ databases">
        <title>Genome Assembly and Annotation of Botryosphaeria dothidea sdau 11-99, a Latent Pathogen of Apple Fruit Ring Rot in China.</title>
        <authorList>
            <person name="Yu C."/>
            <person name="Diao Y."/>
            <person name="Lu Q."/>
            <person name="Zhao J."/>
            <person name="Cui S."/>
            <person name="Peng C."/>
            <person name="He B."/>
            <person name="Liu H."/>
        </authorList>
    </citation>
    <scope>NUCLEOTIDE SEQUENCE [LARGE SCALE GENOMIC DNA]</scope>
    <source>
        <strain evidence="2">Sdau11-99</strain>
    </source>
</reference>
<feature type="region of interest" description="Disordered" evidence="1">
    <location>
        <begin position="1"/>
        <end position="25"/>
    </location>
</feature>